<dbReference type="SUPFAM" id="SSF51161">
    <property type="entry name" value="Trimeric LpxA-like enzymes"/>
    <property type="match status" value="1"/>
</dbReference>
<reference evidence="9" key="1">
    <citation type="submission" date="2016-01" db="EMBL/GenBank/DDBJ databases">
        <authorList>
            <person name="Mitreva M."/>
            <person name="Pepin K.H."/>
            <person name="Mihindukulasuriya K.A."/>
            <person name="Fulton R."/>
            <person name="Fronick C."/>
            <person name="O'Laughlin M."/>
            <person name="Miner T."/>
            <person name="Herter B."/>
            <person name="Rosa B.A."/>
            <person name="Cordes M."/>
            <person name="Tomlinson C."/>
            <person name="Wollam A."/>
            <person name="Palsikar V.B."/>
            <person name="Mardis E.R."/>
            <person name="Wilson R.K."/>
        </authorList>
    </citation>
    <scope>NUCLEOTIDE SEQUENCE [LARGE SCALE GENOMIC DNA]</scope>
    <source>
        <strain evidence="9">MJR8151</strain>
    </source>
</reference>
<dbReference type="PROSITE" id="PS00101">
    <property type="entry name" value="HEXAPEP_TRANSFERASES"/>
    <property type="match status" value="1"/>
</dbReference>
<keyword evidence="7" id="KW-0472">Membrane</keyword>
<keyword evidence="4" id="KW-0677">Repeat</keyword>
<dbReference type="EC" id="2.3.1.30" evidence="6"/>
<keyword evidence="7" id="KW-1133">Transmembrane helix</keyword>
<dbReference type="EMBL" id="LRPM01000034">
    <property type="protein sequence ID" value="KWZ78059.1"/>
    <property type="molecule type" value="Genomic_DNA"/>
</dbReference>
<gene>
    <name evidence="8" type="ORF">HMPREF3200_00955</name>
</gene>
<evidence type="ECO:0000256" key="3">
    <source>
        <dbReference type="ARBA" id="ARBA00022679"/>
    </source>
</evidence>
<dbReference type="CDD" id="cd03354">
    <property type="entry name" value="LbH_SAT"/>
    <property type="match status" value="1"/>
</dbReference>
<dbReference type="PANTHER" id="PTHR42811">
    <property type="entry name" value="SERINE ACETYLTRANSFERASE"/>
    <property type="match status" value="1"/>
</dbReference>
<dbReference type="InterPro" id="IPR018357">
    <property type="entry name" value="Hexapep_transf_CS"/>
</dbReference>
<dbReference type="PATRIC" id="fig|33036.3.peg.947"/>
<dbReference type="GO" id="GO:0006535">
    <property type="term" value="P:cysteine biosynthetic process from serine"/>
    <property type="evidence" value="ECO:0007669"/>
    <property type="project" value="InterPro"/>
</dbReference>
<protein>
    <recommendedName>
        <fullName evidence="2 6">Serine acetyltransferase</fullName>
        <ecNumber evidence="6">2.3.1.30</ecNumber>
    </recommendedName>
</protein>
<dbReference type="Gene3D" id="2.160.10.10">
    <property type="entry name" value="Hexapeptide repeat proteins"/>
    <property type="match status" value="1"/>
</dbReference>
<evidence type="ECO:0000256" key="5">
    <source>
        <dbReference type="ARBA" id="ARBA00023315"/>
    </source>
</evidence>
<organism evidence="8 9">
    <name type="scientific">Anaerococcus tetradius</name>
    <dbReference type="NCBI Taxonomy" id="33036"/>
    <lineage>
        <taxon>Bacteria</taxon>
        <taxon>Bacillati</taxon>
        <taxon>Bacillota</taxon>
        <taxon>Tissierellia</taxon>
        <taxon>Tissierellales</taxon>
        <taxon>Peptoniphilaceae</taxon>
        <taxon>Anaerococcus</taxon>
    </lineage>
</organism>
<accession>A0A133KEQ4</accession>
<dbReference type="STRING" id="33036.HMPREF3200_00955"/>
<dbReference type="Pfam" id="PF00132">
    <property type="entry name" value="Hexapep"/>
    <property type="match status" value="1"/>
</dbReference>
<dbReference type="InterPro" id="IPR011004">
    <property type="entry name" value="Trimer_LpxA-like_sf"/>
</dbReference>
<dbReference type="PIRSF" id="PIRSF000441">
    <property type="entry name" value="CysE"/>
    <property type="match status" value="1"/>
</dbReference>
<evidence type="ECO:0000256" key="2">
    <source>
        <dbReference type="ARBA" id="ARBA00018522"/>
    </source>
</evidence>
<dbReference type="InterPro" id="IPR005881">
    <property type="entry name" value="Ser_O-AcTrfase"/>
</dbReference>
<dbReference type="GO" id="GO:0009001">
    <property type="term" value="F:serine O-acetyltransferase activity"/>
    <property type="evidence" value="ECO:0007669"/>
    <property type="project" value="UniProtKB-EC"/>
</dbReference>
<keyword evidence="3 6" id="KW-0808">Transferase</keyword>
<keyword evidence="9" id="KW-1185">Reference proteome</keyword>
<feature type="transmembrane region" description="Helical" evidence="7">
    <location>
        <begin position="7"/>
        <end position="30"/>
    </location>
</feature>
<sequence>MNFIIDCYIRLGIQGILIMLVYRLGNFIYYKFRVPLVRSIFLFIYKLIYIFTRIIFSCEISPLCEIGKGIKLPHGANGVIINGKSIIGNDVTIYQQVTIGTKGRGGKAPVIGNNVFIGAGAKIIGDVEIGSDTDIGANAVVITNVPEKSIAVGVPAIIKTVKS</sequence>
<evidence type="ECO:0000256" key="4">
    <source>
        <dbReference type="ARBA" id="ARBA00022737"/>
    </source>
</evidence>
<proteinExistence type="inferred from homology"/>
<evidence type="ECO:0000256" key="1">
    <source>
        <dbReference type="ARBA" id="ARBA00007274"/>
    </source>
</evidence>
<name>A0A133KEQ4_9FIRM</name>
<dbReference type="AlphaFoldDB" id="A0A133KEQ4"/>
<evidence type="ECO:0000313" key="8">
    <source>
        <dbReference type="EMBL" id="KWZ78059.1"/>
    </source>
</evidence>
<evidence type="ECO:0000256" key="7">
    <source>
        <dbReference type="SAM" id="Phobius"/>
    </source>
</evidence>
<dbReference type="GO" id="GO:0005737">
    <property type="term" value="C:cytoplasm"/>
    <property type="evidence" value="ECO:0007669"/>
    <property type="project" value="InterPro"/>
</dbReference>
<dbReference type="RefSeq" id="WP_060929357.1">
    <property type="nucleotide sequence ID" value="NZ_KQ955275.1"/>
</dbReference>
<dbReference type="Proteomes" id="UP000070383">
    <property type="component" value="Unassembled WGS sequence"/>
</dbReference>
<comment type="caution">
    <text evidence="8">The sequence shown here is derived from an EMBL/GenBank/DDBJ whole genome shotgun (WGS) entry which is preliminary data.</text>
</comment>
<evidence type="ECO:0000256" key="6">
    <source>
        <dbReference type="PIRNR" id="PIRNR000441"/>
    </source>
</evidence>
<evidence type="ECO:0000313" key="9">
    <source>
        <dbReference type="Proteomes" id="UP000070383"/>
    </source>
</evidence>
<keyword evidence="5 6" id="KW-0012">Acyltransferase</keyword>
<dbReference type="InterPro" id="IPR001451">
    <property type="entry name" value="Hexapep"/>
</dbReference>
<comment type="catalytic activity">
    <reaction evidence="6">
        <text>L-serine + acetyl-CoA = O-acetyl-L-serine + CoA</text>
        <dbReference type="Rhea" id="RHEA:24560"/>
        <dbReference type="ChEBI" id="CHEBI:33384"/>
        <dbReference type="ChEBI" id="CHEBI:57287"/>
        <dbReference type="ChEBI" id="CHEBI:57288"/>
        <dbReference type="ChEBI" id="CHEBI:58340"/>
        <dbReference type="EC" id="2.3.1.30"/>
    </reaction>
</comment>
<dbReference type="InterPro" id="IPR045304">
    <property type="entry name" value="LbH_SAT"/>
</dbReference>
<dbReference type="OrthoDB" id="9801456at2"/>
<comment type="similarity">
    <text evidence="1 6">Belongs to the transferase hexapeptide repeat family.</text>
</comment>
<feature type="transmembrane region" description="Helical" evidence="7">
    <location>
        <begin position="36"/>
        <end position="56"/>
    </location>
</feature>
<keyword evidence="7" id="KW-0812">Transmembrane</keyword>